<feature type="transmembrane region" description="Helical" evidence="1">
    <location>
        <begin position="38"/>
        <end position="58"/>
    </location>
</feature>
<gene>
    <name evidence="2" type="ORF">BED47_11790</name>
</gene>
<evidence type="ECO:0000313" key="2">
    <source>
        <dbReference type="EMBL" id="ODG90547.1"/>
    </source>
</evidence>
<dbReference type="EMBL" id="MDKC01000034">
    <property type="protein sequence ID" value="ODG90547.1"/>
    <property type="molecule type" value="Genomic_DNA"/>
</dbReference>
<name>A0ABX2ZMC1_9BACI</name>
<proteinExistence type="predicted"/>
<keyword evidence="1" id="KW-0812">Transmembrane</keyword>
<keyword evidence="1" id="KW-1133">Transmembrane helix</keyword>
<organism evidence="2 3">
    <name type="scientific">Gottfriedia luciferensis</name>
    <dbReference type="NCBI Taxonomy" id="178774"/>
    <lineage>
        <taxon>Bacteria</taxon>
        <taxon>Bacillati</taxon>
        <taxon>Bacillota</taxon>
        <taxon>Bacilli</taxon>
        <taxon>Bacillales</taxon>
        <taxon>Bacillaceae</taxon>
        <taxon>Gottfriedia</taxon>
    </lineage>
</organism>
<dbReference type="Proteomes" id="UP000094580">
    <property type="component" value="Unassembled WGS sequence"/>
</dbReference>
<accession>A0ABX2ZMC1</accession>
<sequence>MEWTTENIIILVLVFIILITQSITLFTNAKKRNRSAWLWGLLGMIQFPWPSVFFYFLVVRKDRKKLN</sequence>
<keyword evidence="3" id="KW-1185">Reference proteome</keyword>
<protein>
    <submittedName>
        <fullName evidence="2">Transcriptional regulator</fullName>
    </submittedName>
</protein>
<comment type="caution">
    <text evidence="2">The sequence shown here is derived from an EMBL/GenBank/DDBJ whole genome shotgun (WGS) entry which is preliminary data.</text>
</comment>
<evidence type="ECO:0000256" key="1">
    <source>
        <dbReference type="SAM" id="Phobius"/>
    </source>
</evidence>
<evidence type="ECO:0000313" key="3">
    <source>
        <dbReference type="Proteomes" id="UP000094580"/>
    </source>
</evidence>
<keyword evidence="1" id="KW-0472">Membrane</keyword>
<reference evidence="2 3" key="1">
    <citation type="submission" date="2016-07" db="EMBL/GenBank/DDBJ databases">
        <authorList>
            <person name="Townsley L."/>
            <person name="Shank E.A."/>
        </authorList>
    </citation>
    <scope>NUCLEOTIDE SEQUENCE [LARGE SCALE GENOMIC DNA]</scope>
    <source>
        <strain evidence="2 3">CH01</strain>
    </source>
</reference>
<feature type="transmembrane region" description="Helical" evidence="1">
    <location>
        <begin position="7"/>
        <end position="26"/>
    </location>
</feature>